<dbReference type="Proteomes" id="UP000027586">
    <property type="component" value="Unassembled WGS sequence"/>
</dbReference>
<reference evidence="1" key="1">
    <citation type="submission" date="2013-08" db="EMBL/GenBank/DDBJ databases">
        <title>Gene expansion shapes genome architecture in the human pathogen Lichtheimia corymbifera: an evolutionary genomics analysis in the ancient terrestrial Mucorales (Mucoromycotina).</title>
        <authorList>
            <person name="Schwartze V.U."/>
            <person name="Winter S."/>
            <person name="Shelest E."/>
            <person name="Marcet-Houben M."/>
            <person name="Horn F."/>
            <person name="Wehner S."/>
            <person name="Hoffmann K."/>
            <person name="Riege K."/>
            <person name="Sammeth M."/>
            <person name="Nowrousian M."/>
            <person name="Valiante V."/>
            <person name="Linde J."/>
            <person name="Jacobsen I.D."/>
            <person name="Marz M."/>
            <person name="Brakhage A.A."/>
            <person name="Gabaldon T."/>
            <person name="Bocker S."/>
            <person name="Voigt K."/>
        </authorList>
    </citation>
    <scope>NUCLEOTIDE SEQUENCE [LARGE SCALE GENOMIC DNA]</scope>
    <source>
        <strain evidence="1">FSU 9682</strain>
    </source>
</reference>
<dbReference type="AlphaFoldDB" id="A0A068RIU9"/>
<comment type="caution">
    <text evidence="1">The sequence shown here is derived from an EMBL/GenBank/DDBJ whole genome shotgun (WGS) entry which is preliminary data.</text>
</comment>
<dbReference type="VEuPathDB" id="FungiDB:LCOR_01805.1"/>
<dbReference type="OrthoDB" id="2277314at2759"/>
<organism evidence="1 2">
    <name type="scientific">Lichtheimia corymbifera JMRC:FSU:9682</name>
    <dbReference type="NCBI Taxonomy" id="1263082"/>
    <lineage>
        <taxon>Eukaryota</taxon>
        <taxon>Fungi</taxon>
        <taxon>Fungi incertae sedis</taxon>
        <taxon>Mucoromycota</taxon>
        <taxon>Mucoromycotina</taxon>
        <taxon>Mucoromycetes</taxon>
        <taxon>Mucorales</taxon>
        <taxon>Lichtheimiaceae</taxon>
        <taxon>Lichtheimia</taxon>
    </lineage>
</organism>
<name>A0A068RIU9_9FUNG</name>
<protein>
    <submittedName>
        <fullName evidence="1">Uncharacterized protein</fullName>
    </submittedName>
</protein>
<dbReference type="EMBL" id="CBTN010000005">
    <property type="protein sequence ID" value="CDH50083.1"/>
    <property type="molecule type" value="Genomic_DNA"/>
</dbReference>
<gene>
    <name evidence="1" type="ORF">LCOR_01805.1</name>
</gene>
<accession>A0A068RIU9</accession>
<evidence type="ECO:0000313" key="1">
    <source>
        <dbReference type="EMBL" id="CDH50083.1"/>
    </source>
</evidence>
<evidence type="ECO:0000313" key="2">
    <source>
        <dbReference type="Proteomes" id="UP000027586"/>
    </source>
</evidence>
<keyword evidence="2" id="KW-1185">Reference proteome</keyword>
<proteinExistence type="predicted"/>
<sequence length="380" mass="44684">MSSTKELWAVPFGESFDNTNTLSANHQTMLDIDDADVFPPLAQHAEWQMVYRPHHQEQPTSRQYEDWMHVDHPRRTFAQVAASSNSSNQPIATARFFCGLEHQTRKHVRVAIKKGGASFDSCINHDGDDDGDSRSDFELLYLTRKGSTAIKRRSIKREQRRQHKLQEAVLRPYRHIIEKQQINLAARQQLYEAKLAAAEKHEKMELARENDLLGYRYLMFCSGDYRKERDDYIRKLAHEIKTQDQNSPGIYSKCDTDAKVVDLYRKRLRESVRNLPPSQGHLKIKYYYLIPERHNMIRRYYRDLALLEAEECRELLIEFFETKLLVPARRCVDQYKSIIGDLKDDSIRRAVHALPKKIPKRQIKMSKVQYARAFITHHSL</sequence>